<accession>A0A6N8U7B8</accession>
<dbReference type="Gene3D" id="3.40.50.620">
    <property type="entry name" value="HUPs"/>
    <property type="match status" value="1"/>
</dbReference>
<evidence type="ECO:0000256" key="6">
    <source>
        <dbReference type="ARBA" id="ARBA00022679"/>
    </source>
</evidence>
<dbReference type="PANTHER" id="PTHR22749">
    <property type="entry name" value="RIBOFLAVIN KINASE/FMN ADENYLYLTRANSFERASE"/>
    <property type="match status" value="1"/>
</dbReference>
<reference evidence="17 18" key="1">
    <citation type="submission" date="2019-12" db="EMBL/GenBank/DDBJ databases">
        <authorList>
            <person name="Yang R."/>
        </authorList>
    </citation>
    <scope>NUCLEOTIDE SEQUENCE [LARGE SCALE GENOMIC DNA]</scope>
    <source>
        <strain evidence="17 18">DONG20-135</strain>
    </source>
</reference>
<dbReference type="SUPFAM" id="SSF52374">
    <property type="entry name" value="Nucleotidylyl transferase"/>
    <property type="match status" value="1"/>
</dbReference>
<dbReference type="EMBL" id="WUUQ01000002">
    <property type="protein sequence ID" value="MXQ73730.1"/>
    <property type="molecule type" value="Genomic_DNA"/>
</dbReference>
<dbReference type="UniPathway" id="UPA00277">
    <property type="reaction ID" value="UER00407"/>
</dbReference>
<comment type="catalytic activity">
    <reaction evidence="13 15">
        <text>riboflavin + ATP = FMN + ADP + H(+)</text>
        <dbReference type="Rhea" id="RHEA:14357"/>
        <dbReference type="ChEBI" id="CHEBI:15378"/>
        <dbReference type="ChEBI" id="CHEBI:30616"/>
        <dbReference type="ChEBI" id="CHEBI:57986"/>
        <dbReference type="ChEBI" id="CHEBI:58210"/>
        <dbReference type="ChEBI" id="CHEBI:456216"/>
        <dbReference type="EC" id="2.7.1.26"/>
    </reaction>
</comment>
<evidence type="ECO:0000259" key="16">
    <source>
        <dbReference type="SMART" id="SM00904"/>
    </source>
</evidence>
<organism evidence="17 18">
    <name type="scientific">Copranaerobaculum intestinale</name>
    <dbReference type="NCBI Taxonomy" id="2692629"/>
    <lineage>
        <taxon>Bacteria</taxon>
        <taxon>Bacillati</taxon>
        <taxon>Bacillota</taxon>
        <taxon>Erysipelotrichia</taxon>
        <taxon>Erysipelotrichales</taxon>
        <taxon>Erysipelotrichaceae</taxon>
        <taxon>Copranaerobaculum</taxon>
    </lineage>
</organism>
<dbReference type="RefSeq" id="WP_160625141.1">
    <property type="nucleotide sequence ID" value="NZ_WUUQ01000002.1"/>
</dbReference>
<name>A0A6N8U7B8_9FIRM</name>
<dbReference type="GO" id="GO:0009231">
    <property type="term" value="P:riboflavin biosynthetic process"/>
    <property type="evidence" value="ECO:0007669"/>
    <property type="project" value="InterPro"/>
</dbReference>
<keyword evidence="7 15" id="KW-0548">Nucleotidyltransferase</keyword>
<dbReference type="InterPro" id="IPR002606">
    <property type="entry name" value="Riboflavin_kinase_bac"/>
</dbReference>
<evidence type="ECO:0000256" key="3">
    <source>
        <dbReference type="ARBA" id="ARBA00005201"/>
    </source>
</evidence>
<keyword evidence="9 15" id="KW-0418">Kinase</keyword>
<dbReference type="PANTHER" id="PTHR22749:SF6">
    <property type="entry name" value="RIBOFLAVIN KINASE"/>
    <property type="match status" value="1"/>
</dbReference>
<keyword evidence="12" id="KW-0511">Multifunctional enzyme</keyword>
<dbReference type="PIRSF" id="PIRSF004491">
    <property type="entry name" value="FAD_Synth"/>
    <property type="match status" value="1"/>
</dbReference>
<evidence type="ECO:0000313" key="17">
    <source>
        <dbReference type="EMBL" id="MXQ73730.1"/>
    </source>
</evidence>
<evidence type="ECO:0000256" key="14">
    <source>
        <dbReference type="ARBA" id="ARBA00049494"/>
    </source>
</evidence>
<keyword evidence="4 15" id="KW-0285">Flavoprotein</keyword>
<evidence type="ECO:0000256" key="5">
    <source>
        <dbReference type="ARBA" id="ARBA00022643"/>
    </source>
</evidence>
<dbReference type="GO" id="GO:0003919">
    <property type="term" value="F:FMN adenylyltransferase activity"/>
    <property type="evidence" value="ECO:0007669"/>
    <property type="project" value="UniProtKB-UniRule"/>
</dbReference>
<comment type="function">
    <text evidence="1">Catalyzes the phosphorylation of riboflavin to FMN followed by the adenylation of FMN to FAD.</text>
</comment>
<dbReference type="FunFam" id="2.40.30.30:FF:000003">
    <property type="entry name" value="Riboflavin biosynthesis protein"/>
    <property type="match status" value="1"/>
</dbReference>
<evidence type="ECO:0000256" key="15">
    <source>
        <dbReference type="PIRNR" id="PIRNR004491"/>
    </source>
</evidence>
<evidence type="ECO:0000256" key="8">
    <source>
        <dbReference type="ARBA" id="ARBA00022741"/>
    </source>
</evidence>
<comment type="pathway">
    <text evidence="2 15">Cofactor biosynthesis; FAD biosynthesis; FAD from FMN: step 1/1.</text>
</comment>
<evidence type="ECO:0000256" key="9">
    <source>
        <dbReference type="ARBA" id="ARBA00022777"/>
    </source>
</evidence>
<dbReference type="UniPathway" id="UPA00276">
    <property type="reaction ID" value="UER00406"/>
</dbReference>
<dbReference type="InterPro" id="IPR023468">
    <property type="entry name" value="Riboflavin_kinase"/>
</dbReference>
<dbReference type="NCBIfam" id="TIGR00083">
    <property type="entry name" value="ribF"/>
    <property type="match status" value="1"/>
</dbReference>
<dbReference type="GO" id="GO:0009398">
    <property type="term" value="P:FMN biosynthetic process"/>
    <property type="evidence" value="ECO:0007669"/>
    <property type="project" value="UniProtKB-UniRule"/>
</dbReference>
<dbReference type="GO" id="GO:0008531">
    <property type="term" value="F:riboflavin kinase activity"/>
    <property type="evidence" value="ECO:0007669"/>
    <property type="project" value="UniProtKB-UniRule"/>
</dbReference>
<evidence type="ECO:0000256" key="2">
    <source>
        <dbReference type="ARBA" id="ARBA00004726"/>
    </source>
</evidence>
<sequence length="307" mass="34368">MRIETIYMRSPILTIGKFTACIGYFDGIHRGHQRLLKQVLAISKQDGSIPAMITFDPDPWTVLKHAADLTHLTMIEDRVRIAESFGIECMVILHFDEAMADCEVSQFHDMLKAMGVSTLVCGFDFHYAKYGQGNINTLLSQSLFQVSVCEPVMDGMRKISSSQIEELIQNGQISHANELLGYAYSIHGIVVQGNQVGRTIGFPTANIALQDPYVLPKSGVYAAMAAVDNQTYRCMVNIGHNPTFNERRKLSVEAHLLNFHGDLYGLDLRLEFCCYLREEQKFKDKAALVCQLHKDIQAVAACLDEGE</sequence>
<evidence type="ECO:0000256" key="12">
    <source>
        <dbReference type="ARBA" id="ARBA00023268"/>
    </source>
</evidence>
<gene>
    <name evidence="17" type="primary">ribF</name>
    <name evidence="17" type="ORF">GSF08_07240</name>
</gene>
<comment type="catalytic activity">
    <reaction evidence="14 15">
        <text>FMN + ATP + H(+) = FAD + diphosphate</text>
        <dbReference type="Rhea" id="RHEA:17237"/>
        <dbReference type="ChEBI" id="CHEBI:15378"/>
        <dbReference type="ChEBI" id="CHEBI:30616"/>
        <dbReference type="ChEBI" id="CHEBI:33019"/>
        <dbReference type="ChEBI" id="CHEBI:57692"/>
        <dbReference type="ChEBI" id="CHEBI:58210"/>
        <dbReference type="EC" id="2.7.7.2"/>
    </reaction>
</comment>
<dbReference type="Gene3D" id="2.40.30.30">
    <property type="entry name" value="Riboflavin kinase-like"/>
    <property type="match status" value="1"/>
</dbReference>
<comment type="similarity">
    <text evidence="15">Belongs to the ribF family.</text>
</comment>
<comment type="pathway">
    <text evidence="3 15">Cofactor biosynthesis; FMN biosynthesis; FMN from riboflavin (ATP route): step 1/1.</text>
</comment>
<dbReference type="SUPFAM" id="SSF82114">
    <property type="entry name" value="Riboflavin kinase-like"/>
    <property type="match status" value="1"/>
</dbReference>
<dbReference type="GO" id="GO:0006747">
    <property type="term" value="P:FAD biosynthetic process"/>
    <property type="evidence" value="ECO:0007669"/>
    <property type="project" value="UniProtKB-UniRule"/>
</dbReference>
<dbReference type="InterPro" id="IPR023465">
    <property type="entry name" value="Riboflavin_kinase_dom_sf"/>
</dbReference>
<keyword evidence="18" id="KW-1185">Reference proteome</keyword>
<dbReference type="Pfam" id="PF06574">
    <property type="entry name" value="FAD_syn"/>
    <property type="match status" value="1"/>
</dbReference>
<keyword evidence="10 15" id="KW-0274">FAD</keyword>
<dbReference type="GO" id="GO:0005524">
    <property type="term" value="F:ATP binding"/>
    <property type="evidence" value="ECO:0007669"/>
    <property type="project" value="UniProtKB-UniRule"/>
</dbReference>
<evidence type="ECO:0000256" key="4">
    <source>
        <dbReference type="ARBA" id="ARBA00022630"/>
    </source>
</evidence>
<evidence type="ECO:0000256" key="7">
    <source>
        <dbReference type="ARBA" id="ARBA00022695"/>
    </source>
</evidence>
<keyword evidence="5 15" id="KW-0288">FMN</keyword>
<evidence type="ECO:0000256" key="11">
    <source>
        <dbReference type="ARBA" id="ARBA00022840"/>
    </source>
</evidence>
<evidence type="ECO:0000256" key="13">
    <source>
        <dbReference type="ARBA" id="ARBA00047880"/>
    </source>
</evidence>
<dbReference type="EC" id="2.7.1.26" evidence="15"/>
<reference evidence="17 18" key="2">
    <citation type="submission" date="2020-01" db="EMBL/GenBank/DDBJ databases">
        <title>Clostridiaceae sp. nov. isolated from the gut of human by culturomics.</title>
        <authorList>
            <person name="Chang Y."/>
        </authorList>
    </citation>
    <scope>NUCLEOTIDE SEQUENCE [LARGE SCALE GENOMIC DNA]</scope>
    <source>
        <strain evidence="17 18">DONG20-135</strain>
    </source>
</reference>
<evidence type="ECO:0000256" key="10">
    <source>
        <dbReference type="ARBA" id="ARBA00022827"/>
    </source>
</evidence>
<keyword evidence="11 15" id="KW-0067">ATP-binding</keyword>
<dbReference type="Pfam" id="PF01687">
    <property type="entry name" value="Flavokinase"/>
    <property type="match status" value="1"/>
</dbReference>
<dbReference type="EC" id="2.7.7.2" evidence="15"/>
<keyword evidence="8 15" id="KW-0547">Nucleotide-binding</keyword>
<comment type="caution">
    <text evidence="17">The sequence shown here is derived from an EMBL/GenBank/DDBJ whole genome shotgun (WGS) entry which is preliminary data.</text>
</comment>
<proteinExistence type="inferred from homology"/>
<dbReference type="Proteomes" id="UP000434036">
    <property type="component" value="Unassembled WGS sequence"/>
</dbReference>
<evidence type="ECO:0000313" key="18">
    <source>
        <dbReference type="Proteomes" id="UP000434036"/>
    </source>
</evidence>
<dbReference type="CDD" id="cd02064">
    <property type="entry name" value="FAD_synthetase_N"/>
    <property type="match status" value="1"/>
</dbReference>
<dbReference type="AlphaFoldDB" id="A0A6N8U7B8"/>
<dbReference type="InterPro" id="IPR014729">
    <property type="entry name" value="Rossmann-like_a/b/a_fold"/>
</dbReference>
<dbReference type="InterPro" id="IPR015864">
    <property type="entry name" value="FAD_synthase"/>
</dbReference>
<feature type="domain" description="Riboflavin kinase" evidence="16">
    <location>
        <begin position="179"/>
        <end position="304"/>
    </location>
</feature>
<protein>
    <recommendedName>
        <fullName evidence="15">Riboflavin biosynthesis protein</fullName>
    </recommendedName>
    <domain>
        <recommendedName>
            <fullName evidence="15">Riboflavin kinase</fullName>
            <ecNumber evidence="15">2.7.1.26</ecNumber>
        </recommendedName>
        <alternativeName>
            <fullName evidence="15">Flavokinase</fullName>
        </alternativeName>
    </domain>
    <domain>
        <recommendedName>
            <fullName evidence="15">FMN adenylyltransferase</fullName>
            <ecNumber evidence="15">2.7.7.2</ecNumber>
        </recommendedName>
        <alternativeName>
            <fullName evidence="15">FAD pyrophosphorylase</fullName>
        </alternativeName>
        <alternativeName>
            <fullName evidence="15">FAD synthase</fullName>
        </alternativeName>
    </domain>
</protein>
<evidence type="ECO:0000256" key="1">
    <source>
        <dbReference type="ARBA" id="ARBA00002121"/>
    </source>
</evidence>
<keyword evidence="6 15" id="KW-0808">Transferase</keyword>
<dbReference type="SMART" id="SM00904">
    <property type="entry name" value="Flavokinase"/>
    <property type="match status" value="1"/>
</dbReference>
<dbReference type="InterPro" id="IPR015865">
    <property type="entry name" value="Riboflavin_kinase_bac/euk"/>
</dbReference>